<reference evidence="4" key="1">
    <citation type="submission" date="2020-05" db="EMBL/GenBank/DDBJ databases">
        <authorList>
            <person name="Chiriac C."/>
            <person name="Salcher M."/>
            <person name="Ghai R."/>
            <person name="Kavagutti S V."/>
        </authorList>
    </citation>
    <scope>NUCLEOTIDE SEQUENCE</scope>
</reference>
<dbReference type="InterPro" id="IPR036291">
    <property type="entry name" value="NAD(P)-bd_dom_sf"/>
</dbReference>
<dbReference type="EMBL" id="CAFBMK010000163">
    <property type="protein sequence ID" value="CAB4930882.1"/>
    <property type="molecule type" value="Genomic_DNA"/>
</dbReference>
<dbReference type="Gene3D" id="3.40.50.720">
    <property type="entry name" value="NAD(P)-binding Rossmann-like Domain"/>
    <property type="match status" value="1"/>
</dbReference>
<dbReference type="Pfam" id="PF00106">
    <property type="entry name" value="adh_short"/>
    <property type="match status" value="1"/>
</dbReference>
<evidence type="ECO:0000256" key="1">
    <source>
        <dbReference type="ARBA" id="ARBA00006484"/>
    </source>
</evidence>
<proteinExistence type="inferred from homology"/>
<accession>A0A6J7IKM2</accession>
<dbReference type="PANTHER" id="PTHR43669:SF3">
    <property type="entry name" value="ALCOHOL DEHYDROGENASE, PUTATIVE (AFU_ORTHOLOGUE AFUA_3G03445)-RELATED"/>
    <property type="match status" value="1"/>
</dbReference>
<dbReference type="InterPro" id="IPR002347">
    <property type="entry name" value="SDR_fam"/>
</dbReference>
<dbReference type="AlphaFoldDB" id="A0A6J7IKM2"/>
<evidence type="ECO:0000256" key="3">
    <source>
        <dbReference type="SAM" id="MobiDB-lite"/>
    </source>
</evidence>
<dbReference type="PANTHER" id="PTHR43669">
    <property type="entry name" value="5-KETO-D-GLUCONATE 5-REDUCTASE"/>
    <property type="match status" value="1"/>
</dbReference>
<evidence type="ECO:0000256" key="2">
    <source>
        <dbReference type="ARBA" id="ARBA00023002"/>
    </source>
</evidence>
<name>A0A6J7IKM2_9ZZZZ</name>
<protein>
    <submittedName>
        <fullName evidence="4">Unannotated protein</fullName>
    </submittedName>
</protein>
<evidence type="ECO:0000313" key="4">
    <source>
        <dbReference type="EMBL" id="CAB4930882.1"/>
    </source>
</evidence>
<gene>
    <name evidence="4" type="ORF">UFOPK3564_02367</name>
</gene>
<keyword evidence="2" id="KW-0560">Oxidoreductase</keyword>
<sequence>MSLIDRLPRRGPTLPPSRLDGRTTVVCGGAGEVGEGIVAALLRAGARVAVPSRRSERLSALEGRLRQAGAPVERLVPVIGDLSAGDGPARRLAADVQRLAGPPDLVVSALGGWDAGPPLAELPIEEWERTVHDGLRAHQLAIHAFVPMLRDRPGAAYVMINGAAARYPVPGSGVVSTVAAGELMAAQVLAAEESGFGVQVEAYVLGPVGTRSREEAAPWMARAEQVGEVIAERAGRRFASGGGPAGPATVVEILTSSDLGRARELPAGGVRGATAGRAGWVLWGLQTGGINRQVRRGTPPRG</sequence>
<dbReference type="SUPFAM" id="SSF51735">
    <property type="entry name" value="NAD(P)-binding Rossmann-fold domains"/>
    <property type="match status" value="1"/>
</dbReference>
<dbReference type="GO" id="GO:0016491">
    <property type="term" value="F:oxidoreductase activity"/>
    <property type="evidence" value="ECO:0007669"/>
    <property type="project" value="UniProtKB-KW"/>
</dbReference>
<dbReference type="CDD" id="cd05233">
    <property type="entry name" value="SDR_c"/>
    <property type="match status" value="1"/>
</dbReference>
<comment type="similarity">
    <text evidence="1">Belongs to the short-chain dehydrogenases/reductases (SDR) family.</text>
</comment>
<organism evidence="4">
    <name type="scientific">freshwater metagenome</name>
    <dbReference type="NCBI Taxonomy" id="449393"/>
    <lineage>
        <taxon>unclassified sequences</taxon>
        <taxon>metagenomes</taxon>
        <taxon>ecological metagenomes</taxon>
    </lineage>
</organism>
<feature type="region of interest" description="Disordered" evidence="3">
    <location>
        <begin position="1"/>
        <end position="20"/>
    </location>
</feature>